<dbReference type="InterPro" id="IPR021309">
    <property type="entry name" value="YgaP-like_TM"/>
</dbReference>
<evidence type="ECO:0000313" key="3">
    <source>
        <dbReference type="EMBL" id="MFC3712731.1"/>
    </source>
</evidence>
<evidence type="ECO:0000256" key="1">
    <source>
        <dbReference type="SAM" id="Phobius"/>
    </source>
</evidence>
<keyword evidence="1" id="KW-0472">Membrane</keyword>
<dbReference type="Pfam" id="PF11127">
    <property type="entry name" value="YgaP-like_TM"/>
    <property type="match status" value="1"/>
</dbReference>
<keyword evidence="1" id="KW-0812">Transmembrane</keyword>
<protein>
    <submittedName>
        <fullName evidence="3">YgaP-like transmembrane domain</fullName>
    </submittedName>
</protein>
<name>A0ABV7XA08_9SPHN</name>
<evidence type="ECO:0000313" key="4">
    <source>
        <dbReference type="Proteomes" id="UP001595615"/>
    </source>
</evidence>
<keyword evidence="4" id="KW-1185">Reference proteome</keyword>
<comment type="caution">
    <text evidence="3">The sequence shown here is derived from an EMBL/GenBank/DDBJ whole genome shotgun (WGS) entry which is preliminary data.</text>
</comment>
<proteinExistence type="predicted"/>
<feature type="domain" description="Inner membrane protein YgaP-like transmembrane" evidence="2">
    <location>
        <begin position="4"/>
        <end position="60"/>
    </location>
</feature>
<feature type="transmembrane region" description="Helical" evidence="1">
    <location>
        <begin position="12"/>
        <end position="27"/>
    </location>
</feature>
<organism evidence="3 4">
    <name type="scientific">Sphingoaurantiacus capsulatus</name>
    <dbReference type="NCBI Taxonomy" id="1771310"/>
    <lineage>
        <taxon>Bacteria</taxon>
        <taxon>Pseudomonadati</taxon>
        <taxon>Pseudomonadota</taxon>
        <taxon>Alphaproteobacteria</taxon>
        <taxon>Sphingomonadales</taxon>
        <taxon>Sphingosinicellaceae</taxon>
        <taxon>Sphingoaurantiacus</taxon>
    </lineage>
</organism>
<accession>A0ABV7XA08</accession>
<dbReference type="RefSeq" id="WP_380860193.1">
    <property type="nucleotide sequence ID" value="NZ_JBHRXV010000007.1"/>
</dbReference>
<reference evidence="4" key="1">
    <citation type="journal article" date="2019" name="Int. J. Syst. Evol. Microbiol.">
        <title>The Global Catalogue of Microorganisms (GCM) 10K type strain sequencing project: providing services to taxonomists for standard genome sequencing and annotation.</title>
        <authorList>
            <consortium name="The Broad Institute Genomics Platform"/>
            <consortium name="The Broad Institute Genome Sequencing Center for Infectious Disease"/>
            <person name="Wu L."/>
            <person name="Ma J."/>
        </authorList>
    </citation>
    <scope>NUCLEOTIDE SEQUENCE [LARGE SCALE GENOMIC DNA]</scope>
    <source>
        <strain evidence="4">KCTC 42644</strain>
    </source>
</reference>
<dbReference type="EMBL" id="JBHRXV010000007">
    <property type="protein sequence ID" value="MFC3712731.1"/>
    <property type="molecule type" value="Genomic_DNA"/>
</dbReference>
<keyword evidence="1" id="KW-1133">Transmembrane helix</keyword>
<dbReference type="Proteomes" id="UP001595615">
    <property type="component" value="Unassembled WGS sequence"/>
</dbReference>
<sequence length="64" mass="6472">MFATNVTAIERLLRVLLGGGLAAYGVVSLDNIIVAAVGACLALTGLIGFCPACALAGRRLKPKS</sequence>
<evidence type="ECO:0000259" key="2">
    <source>
        <dbReference type="Pfam" id="PF11127"/>
    </source>
</evidence>
<feature type="transmembrane region" description="Helical" evidence="1">
    <location>
        <begin position="33"/>
        <end position="57"/>
    </location>
</feature>
<gene>
    <name evidence="3" type="ORF">ACFOMD_09130</name>
</gene>